<evidence type="ECO:0000313" key="3">
    <source>
        <dbReference type="Proteomes" id="UP000582231"/>
    </source>
</evidence>
<dbReference type="EMBL" id="JACCBF010000001">
    <property type="protein sequence ID" value="NYD33685.1"/>
    <property type="molecule type" value="Genomic_DNA"/>
</dbReference>
<feature type="transmembrane region" description="Helical" evidence="1">
    <location>
        <begin position="26"/>
        <end position="48"/>
    </location>
</feature>
<dbReference type="AlphaFoldDB" id="A0A852RRZ9"/>
<organism evidence="2 3">
    <name type="scientific">Nocardioides kongjuensis</name>
    <dbReference type="NCBI Taxonomy" id="349522"/>
    <lineage>
        <taxon>Bacteria</taxon>
        <taxon>Bacillati</taxon>
        <taxon>Actinomycetota</taxon>
        <taxon>Actinomycetes</taxon>
        <taxon>Propionibacteriales</taxon>
        <taxon>Nocardioidaceae</taxon>
        <taxon>Nocardioides</taxon>
    </lineage>
</organism>
<protein>
    <submittedName>
        <fullName evidence="2">Uncharacterized protein</fullName>
    </submittedName>
</protein>
<dbReference type="Proteomes" id="UP000582231">
    <property type="component" value="Unassembled WGS sequence"/>
</dbReference>
<proteinExistence type="predicted"/>
<accession>A0A852RRZ9</accession>
<sequence length="174" mass="19013">MRAGVEALAVDLPEEFTGPVGYADRWLWIAVGLAVALVAYYLLAWWFTRPPRPVGLARAGVPLPDVRQQHLARIDHIEARVGAGEISARDGHQQLSEVVRDYVAAVTTLPARTMALADFRDRAPFALVEVLELVYPPEFAPDDPDGTFAHGLFDTAVDRARGLVATWSPAWSAA</sequence>
<name>A0A852RRZ9_9ACTN</name>
<comment type="caution">
    <text evidence="2">The sequence shown here is derived from an EMBL/GenBank/DDBJ whole genome shotgun (WGS) entry which is preliminary data.</text>
</comment>
<dbReference type="RefSeq" id="WP_179729692.1">
    <property type="nucleotide sequence ID" value="NZ_BAABEF010000001.1"/>
</dbReference>
<keyword evidence="3" id="KW-1185">Reference proteome</keyword>
<evidence type="ECO:0000256" key="1">
    <source>
        <dbReference type="SAM" id="Phobius"/>
    </source>
</evidence>
<gene>
    <name evidence="2" type="ORF">BJ958_005231</name>
</gene>
<keyword evidence="1" id="KW-1133">Transmembrane helix</keyword>
<evidence type="ECO:0000313" key="2">
    <source>
        <dbReference type="EMBL" id="NYD33685.1"/>
    </source>
</evidence>
<reference evidence="2 3" key="1">
    <citation type="submission" date="2020-07" db="EMBL/GenBank/DDBJ databases">
        <title>Sequencing the genomes of 1000 actinobacteria strains.</title>
        <authorList>
            <person name="Klenk H.-P."/>
        </authorList>
    </citation>
    <scope>NUCLEOTIDE SEQUENCE [LARGE SCALE GENOMIC DNA]</scope>
    <source>
        <strain evidence="2 3">DSM 19082</strain>
    </source>
</reference>
<keyword evidence="1" id="KW-0812">Transmembrane</keyword>
<keyword evidence="1" id="KW-0472">Membrane</keyword>